<evidence type="ECO:0000313" key="3">
    <source>
        <dbReference type="Proteomes" id="UP000188268"/>
    </source>
</evidence>
<accession>A0A1R3JRY2</accession>
<gene>
    <name evidence="2" type="ORF">CCACVL1_04506</name>
</gene>
<dbReference type="AlphaFoldDB" id="A0A1R3JRY2"/>
<reference evidence="2 3" key="1">
    <citation type="submission" date="2013-09" db="EMBL/GenBank/DDBJ databases">
        <title>Corchorus capsularis genome sequencing.</title>
        <authorList>
            <person name="Alam M."/>
            <person name="Haque M.S."/>
            <person name="Islam M.S."/>
            <person name="Emdad E.M."/>
            <person name="Islam M.M."/>
            <person name="Ahmed B."/>
            <person name="Halim A."/>
            <person name="Hossen Q.M.M."/>
            <person name="Hossain M.Z."/>
            <person name="Ahmed R."/>
            <person name="Khan M.M."/>
            <person name="Islam R."/>
            <person name="Rashid M.M."/>
            <person name="Khan S.A."/>
            <person name="Rahman M.S."/>
            <person name="Alam M."/>
        </authorList>
    </citation>
    <scope>NUCLEOTIDE SEQUENCE [LARGE SCALE GENOMIC DNA]</scope>
    <source>
        <strain evidence="3">cv. CVL-1</strain>
        <tissue evidence="2">Whole seedling</tissue>
    </source>
</reference>
<feature type="compositionally biased region" description="Basic and acidic residues" evidence="1">
    <location>
        <begin position="1"/>
        <end position="18"/>
    </location>
</feature>
<proteinExistence type="predicted"/>
<comment type="caution">
    <text evidence="2">The sequence shown here is derived from an EMBL/GenBank/DDBJ whole genome shotgun (WGS) entry which is preliminary data.</text>
</comment>
<protein>
    <submittedName>
        <fullName evidence="2">Uncharacterized protein</fullName>
    </submittedName>
</protein>
<dbReference type="Proteomes" id="UP000188268">
    <property type="component" value="Unassembled WGS sequence"/>
</dbReference>
<dbReference type="EMBL" id="AWWV01007203">
    <property type="protein sequence ID" value="OMO97606.1"/>
    <property type="molecule type" value="Genomic_DNA"/>
</dbReference>
<keyword evidence="3" id="KW-1185">Reference proteome</keyword>
<evidence type="ECO:0000313" key="2">
    <source>
        <dbReference type="EMBL" id="OMO97606.1"/>
    </source>
</evidence>
<name>A0A1R3JRY2_COCAP</name>
<dbReference type="Gramene" id="OMO97606">
    <property type="protein sequence ID" value="OMO97606"/>
    <property type="gene ID" value="CCACVL1_04506"/>
</dbReference>
<evidence type="ECO:0000256" key="1">
    <source>
        <dbReference type="SAM" id="MobiDB-lite"/>
    </source>
</evidence>
<sequence>MEFRGKRKERMSSGERLDSGVSGDGGIDER</sequence>
<organism evidence="2 3">
    <name type="scientific">Corchorus capsularis</name>
    <name type="common">Jute</name>
    <dbReference type="NCBI Taxonomy" id="210143"/>
    <lineage>
        <taxon>Eukaryota</taxon>
        <taxon>Viridiplantae</taxon>
        <taxon>Streptophyta</taxon>
        <taxon>Embryophyta</taxon>
        <taxon>Tracheophyta</taxon>
        <taxon>Spermatophyta</taxon>
        <taxon>Magnoliopsida</taxon>
        <taxon>eudicotyledons</taxon>
        <taxon>Gunneridae</taxon>
        <taxon>Pentapetalae</taxon>
        <taxon>rosids</taxon>
        <taxon>malvids</taxon>
        <taxon>Malvales</taxon>
        <taxon>Malvaceae</taxon>
        <taxon>Grewioideae</taxon>
        <taxon>Apeibeae</taxon>
        <taxon>Corchorus</taxon>
    </lineage>
</organism>
<feature type="region of interest" description="Disordered" evidence="1">
    <location>
        <begin position="1"/>
        <end position="30"/>
    </location>
</feature>